<protein>
    <submittedName>
        <fullName evidence="2">Phospholipase/carboxylesterase</fullName>
    </submittedName>
</protein>
<name>A0A916YDV0_9HYPH</name>
<feature type="domain" description="Dienelactone hydrolase" evidence="1">
    <location>
        <begin position="83"/>
        <end position="183"/>
    </location>
</feature>
<gene>
    <name evidence="2" type="ORF">GCM10011335_49340</name>
</gene>
<dbReference type="SUPFAM" id="SSF53474">
    <property type="entry name" value="alpha/beta-Hydrolases"/>
    <property type="match status" value="1"/>
</dbReference>
<dbReference type="InterPro" id="IPR002925">
    <property type="entry name" value="Dienelactn_hydro"/>
</dbReference>
<organism evidence="2 3">
    <name type="scientific">Aureimonas glaciei</name>
    <dbReference type="NCBI Taxonomy" id="1776957"/>
    <lineage>
        <taxon>Bacteria</taxon>
        <taxon>Pseudomonadati</taxon>
        <taxon>Pseudomonadota</taxon>
        <taxon>Alphaproteobacteria</taxon>
        <taxon>Hyphomicrobiales</taxon>
        <taxon>Aurantimonadaceae</taxon>
        <taxon>Aureimonas</taxon>
    </lineage>
</organism>
<evidence type="ECO:0000313" key="3">
    <source>
        <dbReference type="Proteomes" id="UP000613160"/>
    </source>
</evidence>
<dbReference type="GO" id="GO:0016787">
    <property type="term" value="F:hydrolase activity"/>
    <property type="evidence" value="ECO:0007669"/>
    <property type="project" value="InterPro"/>
</dbReference>
<reference evidence="2" key="2">
    <citation type="submission" date="2020-09" db="EMBL/GenBank/DDBJ databases">
        <authorList>
            <person name="Sun Q."/>
            <person name="Zhou Y."/>
        </authorList>
    </citation>
    <scope>NUCLEOTIDE SEQUENCE</scope>
    <source>
        <strain evidence="2">CGMCC 1.15493</strain>
    </source>
</reference>
<keyword evidence="3" id="KW-1185">Reference proteome</keyword>
<dbReference type="Pfam" id="PF01738">
    <property type="entry name" value="DLH"/>
    <property type="match status" value="1"/>
</dbReference>
<comment type="caution">
    <text evidence="2">The sequence shown here is derived from an EMBL/GenBank/DDBJ whole genome shotgun (WGS) entry which is preliminary data.</text>
</comment>
<sequence>MSSETYHYAQHTAAPGAPLLFVFHGTGGDERQFFALGRQMLPFAHLVSPRGDVAEMGAARFFRRQAEGQYDRADLSRATAKMAAFVAAKIAELRPSRVVGLGYSNGANILSTLLFDKPALFDAAVLMHPLIPFDPVAGAGMDGTRILITAGRRDPICPPALTERLADFLGAEGAGVETVWHPGGHEIRDTELDAASAFLAGAAGSAAGTEATGEKA</sequence>
<proteinExistence type="predicted"/>
<dbReference type="Proteomes" id="UP000613160">
    <property type="component" value="Unassembled WGS sequence"/>
</dbReference>
<dbReference type="EMBL" id="BMJJ01000017">
    <property type="protein sequence ID" value="GGD40764.1"/>
    <property type="molecule type" value="Genomic_DNA"/>
</dbReference>
<evidence type="ECO:0000313" key="2">
    <source>
        <dbReference type="EMBL" id="GGD40764.1"/>
    </source>
</evidence>
<evidence type="ECO:0000259" key="1">
    <source>
        <dbReference type="Pfam" id="PF01738"/>
    </source>
</evidence>
<accession>A0A916YDV0</accession>
<dbReference type="Gene3D" id="3.40.50.1820">
    <property type="entry name" value="alpha/beta hydrolase"/>
    <property type="match status" value="1"/>
</dbReference>
<dbReference type="InterPro" id="IPR029058">
    <property type="entry name" value="AB_hydrolase_fold"/>
</dbReference>
<dbReference type="AlphaFoldDB" id="A0A916YDV0"/>
<dbReference type="RefSeq" id="WP_188855163.1">
    <property type="nucleotide sequence ID" value="NZ_BMJJ01000017.1"/>
</dbReference>
<reference evidence="2" key="1">
    <citation type="journal article" date="2014" name="Int. J. Syst. Evol. Microbiol.">
        <title>Complete genome sequence of Corynebacterium casei LMG S-19264T (=DSM 44701T), isolated from a smear-ripened cheese.</title>
        <authorList>
            <consortium name="US DOE Joint Genome Institute (JGI-PGF)"/>
            <person name="Walter F."/>
            <person name="Albersmeier A."/>
            <person name="Kalinowski J."/>
            <person name="Ruckert C."/>
        </authorList>
    </citation>
    <scope>NUCLEOTIDE SEQUENCE</scope>
    <source>
        <strain evidence="2">CGMCC 1.15493</strain>
    </source>
</reference>